<dbReference type="InterPro" id="IPR001932">
    <property type="entry name" value="PPM-type_phosphatase-like_dom"/>
</dbReference>
<dbReference type="InterPro" id="IPR029016">
    <property type="entry name" value="GAF-like_dom_sf"/>
</dbReference>
<dbReference type="PANTHER" id="PTHR43156:SF2">
    <property type="entry name" value="STAGE II SPORULATION PROTEIN E"/>
    <property type="match status" value="1"/>
</dbReference>
<dbReference type="InterPro" id="IPR003018">
    <property type="entry name" value="GAF"/>
</dbReference>
<dbReference type="InterPro" id="IPR036457">
    <property type="entry name" value="PPM-type-like_dom_sf"/>
</dbReference>
<reference evidence="4" key="1">
    <citation type="submission" date="2020-11" db="EMBL/GenBank/DDBJ databases">
        <title>Intraspecies plasmid and genomic variation of Mycobacterium kubicae revealed by the complete genome sequences of two clinical isolates.</title>
        <authorList>
            <person name="Hendrix J.R."/>
            <person name="Epperson L.E."/>
            <person name="Honda J.R."/>
            <person name="Strong M."/>
        </authorList>
    </citation>
    <scope>NUCLEOTIDE SEQUENCE</scope>
    <source>
        <strain evidence="4">JCM 13573</strain>
    </source>
</reference>
<dbReference type="InterPro" id="IPR052016">
    <property type="entry name" value="Bact_Sigma-Reg"/>
</dbReference>
<dbReference type="Pfam" id="PF01590">
    <property type="entry name" value="GAF"/>
    <property type="match status" value="1"/>
</dbReference>
<organism evidence="4 5">
    <name type="scientific">Mycobacterium kubicae</name>
    <dbReference type="NCBI Taxonomy" id="120959"/>
    <lineage>
        <taxon>Bacteria</taxon>
        <taxon>Bacillati</taxon>
        <taxon>Actinomycetota</taxon>
        <taxon>Actinomycetes</taxon>
        <taxon>Mycobacteriales</taxon>
        <taxon>Mycobacteriaceae</taxon>
        <taxon>Mycobacterium</taxon>
        <taxon>Mycobacterium simiae complex</taxon>
    </lineage>
</organism>
<evidence type="ECO:0000259" key="2">
    <source>
        <dbReference type="SMART" id="SM00065"/>
    </source>
</evidence>
<evidence type="ECO:0000256" key="1">
    <source>
        <dbReference type="ARBA" id="ARBA00022801"/>
    </source>
</evidence>
<dbReference type="SMART" id="SM00065">
    <property type="entry name" value="GAF"/>
    <property type="match status" value="1"/>
</dbReference>
<accession>A0AAX1J3T2</accession>
<dbReference type="SUPFAM" id="SSF81606">
    <property type="entry name" value="PP2C-like"/>
    <property type="match status" value="1"/>
</dbReference>
<dbReference type="KEGG" id="mku:I2456_16395"/>
<dbReference type="Pfam" id="PF07228">
    <property type="entry name" value="SpoIIE"/>
    <property type="match status" value="1"/>
</dbReference>
<dbReference type="GO" id="GO:0016791">
    <property type="term" value="F:phosphatase activity"/>
    <property type="evidence" value="ECO:0007669"/>
    <property type="project" value="TreeGrafter"/>
</dbReference>
<evidence type="ECO:0000259" key="3">
    <source>
        <dbReference type="SMART" id="SM00331"/>
    </source>
</evidence>
<dbReference type="Gene3D" id="3.30.450.40">
    <property type="match status" value="1"/>
</dbReference>
<dbReference type="Gene3D" id="3.60.40.10">
    <property type="entry name" value="PPM-type phosphatase domain"/>
    <property type="match status" value="1"/>
</dbReference>
<evidence type="ECO:0000313" key="5">
    <source>
        <dbReference type="Proteomes" id="UP000663583"/>
    </source>
</evidence>
<proteinExistence type="predicted"/>
<sequence length="487" mass="52150">MRRLAIGLRSQPSKSGCNFSRPSVGCATVGPSTADQPFRNTEPTLLRAGKCGAVRLKQTSADQEVTQIEPPAALSPQDCDELVEKVSHGLSGSLNLRRTALLLLTLIRPQLADWSMVVLPDSKTGGLLLVGGDDTGFHEVISHRVIDPQGLGRVLRTGRTELVHVALSVDTERSLRALIPHPRLMEEAATLRPADVLGVGLTARGTTLGALILVRSEGRRFDDDTVAVIQRVAARAALALDSARLYEDRARIAEVLQHSLRPPSLPHIDGVDMASLYRPAAEHLDIGGDFYDVHGTDGDWTLCLGDVCGKGVEAASLTGRMRQSIRTAAYFDRRPESVLGALNTVMRDPGIVQLVTVVCARMRLAGGGLELDLASAGHSGPILVRADGRVEQVEVRGAAVGVLAQAEYQPVTIRLDPGDTMLMFTDGIDEAMGPDGQYGVERLLNLLPAYASAGPHVTCQVVEQDVIEHLDGRPHDDMALLAVTCSR</sequence>
<keyword evidence="1" id="KW-0378">Hydrolase</keyword>
<protein>
    <submittedName>
        <fullName evidence="4">Serine/threonine-protein phosphatase</fullName>
    </submittedName>
</protein>
<gene>
    <name evidence="4" type="ORF">I2456_16395</name>
</gene>
<feature type="domain" description="PPM-type phosphatase" evidence="3">
    <location>
        <begin position="268"/>
        <end position="485"/>
    </location>
</feature>
<dbReference type="PANTHER" id="PTHR43156">
    <property type="entry name" value="STAGE II SPORULATION PROTEIN E-RELATED"/>
    <property type="match status" value="1"/>
</dbReference>
<dbReference type="Proteomes" id="UP000663583">
    <property type="component" value="Chromosome"/>
</dbReference>
<evidence type="ECO:0000313" key="4">
    <source>
        <dbReference type="EMBL" id="QPI36140.1"/>
    </source>
</evidence>
<dbReference type="SMART" id="SM00331">
    <property type="entry name" value="PP2C_SIG"/>
    <property type="match status" value="1"/>
</dbReference>
<name>A0AAX1J3T2_9MYCO</name>
<dbReference type="AlphaFoldDB" id="A0AAX1J3T2"/>
<dbReference type="EMBL" id="CP065047">
    <property type="protein sequence ID" value="QPI36140.1"/>
    <property type="molecule type" value="Genomic_DNA"/>
</dbReference>
<dbReference type="SUPFAM" id="SSF55781">
    <property type="entry name" value="GAF domain-like"/>
    <property type="match status" value="1"/>
</dbReference>
<feature type="domain" description="GAF" evidence="2">
    <location>
        <begin position="95"/>
        <end position="250"/>
    </location>
</feature>